<protein>
    <recommendedName>
        <fullName evidence="4">C2H2-type domain-containing protein</fullName>
    </recommendedName>
</protein>
<dbReference type="PANTHER" id="PTHR38166:SF1">
    <property type="entry name" value="C2H2-TYPE DOMAIN-CONTAINING PROTEIN"/>
    <property type="match status" value="1"/>
</dbReference>
<dbReference type="STRING" id="1237896.T0M5U9"/>
<feature type="compositionally biased region" description="Polar residues" evidence="1">
    <location>
        <begin position="143"/>
        <end position="162"/>
    </location>
</feature>
<sequence>MPDEWPNPMLDDFSFLGSEPDRLYYVSPFSGGGAGGGGGGLLWDHSDTCRGLVTERLLSSTTDESRHRIHRHDAEIDGSHDLSERFLNLRIEDGHSGGGGGVDAETQGAIDNEQPVVRADTRAPVPISIADPNPVRTNAVDLQQNAPESSLSRDVQISQNSRSLRKSGDGVFVVPEIPQKLQQTRAEAQGTSVRKDILRRSSNEDELDDEKLVFNDRQPSLLRHSKSWNEEVTTSKAARRLACPYLKYEPKRFHHKCRGAAYTTIHRLKEHLYRVHKQSPHCIRCKETFPKDSDVKAHLSHPGQGCDFIDGVSIEGLTSEQFQKLKSKKRKPGVTTNEEKWQEIFRIVFPDATRCPDPYYSYVDDRSADQKTEVMHQSDVESIFSDIPSESEDRMFKKLERICGPLEKRKRQKVLHTFENFFEERVQQIKESKELSRGKQSVVHPEKSMSDGLVNESIAIETEESIPEAQCSAAHRHSKEPFQSIYEIMSATESVEHCDAGWFQGHIDCNLFNLPNEMTFSEVPHNGNQPGERANLGRSLDSYNTSQADDTPFNFDTLIDDFARDEQGHEPFGSADWAAGHSNF</sequence>
<dbReference type="Proteomes" id="UP000015530">
    <property type="component" value="Unassembled WGS sequence"/>
</dbReference>
<dbReference type="EMBL" id="AMYD01000776">
    <property type="protein sequence ID" value="EQB56220.1"/>
    <property type="molecule type" value="Genomic_DNA"/>
</dbReference>
<evidence type="ECO:0000313" key="3">
    <source>
        <dbReference type="Proteomes" id="UP000015530"/>
    </source>
</evidence>
<dbReference type="OrthoDB" id="4818863at2759"/>
<reference evidence="3" key="1">
    <citation type="journal article" date="2013" name="Mol. Plant Microbe Interact.">
        <title>Global aspects of pacC regulation of pathogenicity genes in Colletotrichum gloeosporioides as revealed by transcriptome analysis.</title>
        <authorList>
            <person name="Alkan N."/>
            <person name="Meng X."/>
            <person name="Friedlander G."/>
            <person name="Reuveni E."/>
            <person name="Sukno S."/>
            <person name="Sherman A."/>
            <person name="Thon M."/>
            <person name="Fluhr R."/>
            <person name="Prusky D."/>
        </authorList>
    </citation>
    <scope>NUCLEOTIDE SEQUENCE [LARGE SCALE GENOMIC DNA]</scope>
    <source>
        <strain evidence="3">Cg-14</strain>
    </source>
</reference>
<feature type="region of interest" description="Disordered" evidence="1">
    <location>
        <begin position="143"/>
        <end position="167"/>
    </location>
</feature>
<dbReference type="PANTHER" id="PTHR38166">
    <property type="entry name" value="C2H2-TYPE DOMAIN-CONTAINING PROTEIN-RELATED"/>
    <property type="match status" value="1"/>
</dbReference>
<accession>T0M5U9</accession>
<dbReference type="AlphaFoldDB" id="T0M5U9"/>
<proteinExistence type="predicted"/>
<evidence type="ECO:0000313" key="2">
    <source>
        <dbReference type="EMBL" id="EQB56220.1"/>
    </source>
</evidence>
<evidence type="ECO:0008006" key="4">
    <source>
        <dbReference type="Google" id="ProtNLM"/>
    </source>
</evidence>
<evidence type="ECO:0000256" key="1">
    <source>
        <dbReference type="SAM" id="MobiDB-lite"/>
    </source>
</evidence>
<dbReference type="HOGENOM" id="CLU_466910_0_0_1"/>
<organism evidence="2 3">
    <name type="scientific">Colletotrichum gloeosporioides (strain Cg-14)</name>
    <name type="common">Anthracnose fungus</name>
    <name type="synonym">Glomerella cingulata</name>
    <dbReference type="NCBI Taxonomy" id="1237896"/>
    <lineage>
        <taxon>Eukaryota</taxon>
        <taxon>Fungi</taxon>
        <taxon>Dikarya</taxon>
        <taxon>Ascomycota</taxon>
        <taxon>Pezizomycotina</taxon>
        <taxon>Sordariomycetes</taxon>
        <taxon>Hypocreomycetidae</taxon>
        <taxon>Glomerellales</taxon>
        <taxon>Glomerellaceae</taxon>
        <taxon>Colletotrichum</taxon>
        <taxon>Colletotrichum gloeosporioides species complex</taxon>
    </lineage>
</organism>
<comment type="caution">
    <text evidence="2">The sequence shown here is derived from an EMBL/GenBank/DDBJ whole genome shotgun (WGS) entry which is preliminary data.</text>
</comment>
<gene>
    <name evidence="2" type="ORF">CGLO_03786</name>
</gene>
<name>T0M5U9_COLGC</name>